<proteinExistence type="predicted"/>
<sequence length="389" mass="39407">MRSRTLLDIARAAVVLGAGLGIGMAALPAAYAGQVAGAFVDQAQVQAEAAAQADWRENVRQFAPQGEGCYHASYPNLKWDKVACGPVSGYRSSRPDLARLIGAQALRGTSQQVVGNGSDYAVQAPAGALISAAVGSFPSASGVSSEKGANVPFGSGESDGITGANQYTLQLNTNLYQGSAACNGYSGCYAWQQYILVSDDVNASGTALTGTSDVFIQTWLINYGRDVDGGNTNICPSGYTDAGPDQTGDDCYRNSPSVVVARQLPITSLASLKLAGSATANGTDTATVTYGTQAYSSSVKDNVSDIASGWTQAEFNVVGNAGGSRADFNSGASLTVNVAVSDGSTAAPKCIGPSNGGTTGETNNLTLGKCTASAGSGSTSPSIQFTESD</sequence>
<organism evidence="1 2">
    <name type="scientific">Burkholderia plantarii</name>
    <dbReference type="NCBI Taxonomy" id="41899"/>
    <lineage>
        <taxon>Bacteria</taxon>
        <taxon>Pseudomonadati</taxon>
        <taxon>Pseudomonadota</taxon>
        <taxon>Betaproteobacteria</taxon>
        <taxon>Burkholderiales</taxon>
        <taxon>Burkholderiaceae</taxon>
        <taxon>Burkholderia</taxon>
    </lineage>
</organism>
<dbReference type="KEGG" id="bgp:BGL_2c17460"/>
<protein>
    <submittedName>
        <fullName evidence="1">Uncharacterized protein</fullName>
    </submittedName>
</protein>
<dbReference type="AlphaFoldDB" id="A0A0B6S2C1"/>
<accession>A0A0B6S2C1</accession>
<gene>
    <name evidence="1" type="ORF">BGL_2c17460</name>
</gene>
<evidence type="ECO:0000313" key="2">
    <source>
        <dbReference type="Proteomes" id="UP000031838"/>
    </source>
</evidence>
<reference evidence="1 2" key="2">
    <citation type="journal article" date="2016" name="Appl. Microbiol. Biotechnol.">
        <title>Mutations improving production and secretion of extracellular lipase by Burkholderia glumae PG1.</title>
        <authorList>
            <person name="Knapp A."/>
            <person name="Voget S."/>
            <person name="Gao R."/>
            <person name="Zaburannyi N."/>
            <person name="Krysciak D."/>
            <person name="Breuer M."/>
            <person name="Hauer B."/>
            <person name="Streit W.R."/>
            <person name="Muller R."/>
            <person name="Daniel R."/>
            <person name="Jaeger K.E."/>
        </authorList>
    </citation>
    <scope>NUCLEOTIDE SEQUENCE [LARGE SCALE GENOMIC DNA]</scope>
    <source>
        <strain evidence="1 2">PG1</strain>
    </source>
</reference>
<name>A0A0B6S2C1_BURPL</name>
<dbReference type="EMBL" id="CP002581">
    <property type="protein sequence ID" value="AJK49813.1"/>
    <property type="molecule type" value="Genomic_DNA"/>
</dbReference>
<dbReference type="HOGENOM" id="CLU_049137_0_0_4"/>
<dbReference type="Proteomes" id="UP000031838">
    <property type="component" value="Chromosome 2"/>
</dbReference>
<keyword evidence="2" id="KW-1185">Reference proteome</keyword>
<evidence type="ECO:0000313" key="1">
    <source>
        <dbReference type="EMBL" id="AJK49813.1"/>
    </source>
</evidence>
<dbReference type="RefSeq" id="WP_042628188.1">
    <property type="nucleotide sequence ID" value="NZ_CP002581.1"/>
</dbReference>
<reference evidence="2" key="1">
    <citation type="submission" date="2011-03" db="EMBL/GenBank/DDBJ databases">
        <authorList>
            <person name="Voget S."/>
            <person name="Streit W.R."/>
            <person name="Jaeger K.E."/>
            <person name="Daniel R."/>
        </authorList>
    </citation>
    <scope>NUCLEOTIDE SEQUENCE [LARGE SCALE GENOMIC DNA]</scope>
    <source>
        <strain evidence="2">PG1</strain>
    </source>
</reference>